<dbReference type="AlphaFoldDB" id="A0A409Y423"/>
<accession>A0A409Y423</accession>
<feature type="compositionally biased region" description="Basic and acidic residues" evidence="1">
    <location>
        <begin position="18"/>
        <end position="32"/>
    </location>
</feature>
<name>A0A409Y423_9AGAR</name>
<gene>
    <name evidence="2" type="ORF">CVT26_001797</name>
</gene>
<evidence type="ECO:0000313" key="2">
    <source>
        <dbReference type="EMBL" id="PPQ97750.1"/>
    </source>
</evidence>
<dbReference type="EMBL" id="NHYE01001203">
    <property type="protein sequence ID" value="PPQ97750.1"/>
    <property type="molecule type" value="Genomic_DNA"/>
</dbReference>
<dbReference type="Proteomes" id="UP000284706">
    <property type="component" value="Unassembled WGS sequence"/>
</dbReference>
<reference evidence="2 3" key="1">
    <citation type="journal article" date="2018" name="Evol. Lett.">
        <title>Horizontal gene cluster transfer increased hallucinogenic mushroom diversity.</title>
        <authorList>
            <person name="Reynolds H.T."/>
            <person name="Vijayakumar V."/>
            <person name="Gluck-Thaler E."/>
            <person name="Korotkin H.B."/>
            <person name="Matheny P.B."/>
            <person name="Slot J.C."/>
        </authorList>
    </citation>
    <scope>NUCLEOTIDE SEQUENCE [LARGE SCALE GENOMIC DNA]</scope>
    <source>
        <strain evidence="2 3">SRW20</strain>
    </source>
</reference>
<evidence type="ECO:0000256" key="1">
    <source>
        <dbReference type="SAM" id="MobiDB-lite"/>
    </source>
</evidence>
<dbReference type="InParanoid" id="A0A409Y423"/>
<proteinExistence type="predicted"/>
<evidence type="ECO:0000313" key="3">
    <source>
        <dbReference type="Proteomes" id="UP000284706"/>
    </source>
</evidence>
<comment type="caution">
    <text evidence="2">The sequence shown here is derived from an EMBL/GenBank/DDBJ whole genome shotgun (WGS) entry which is preliminary data.</text>
</comment>
<feature type="region of interest" description="Disordered" evidence="1">
    <location>
        <begin position="1"/>
        <end position="32"/>
    </location>
</feature>
<sequence length="96" mass="11116">MSAETHMYVQGEVGIGQDEVHDDKQVNCPSRTDDMDKVLEVYEILTMGNEKQRGGSPAMYRVDFSTPAEKHVLRETKMRQRGYDGAERERYFRRGT</sequence>
<organism evidence="2 3">
    <name type="scientific">Gymnopilus dilepis</name>
    <dbReference type="NCBI Taxonomy" id="231916"/>
    <lineage>
        <taxon>Eukaryota</taxon>
        <taxon>Fungi</taxon>
        <taxon>Dikarya</taxon>
        <taxon>Basidiomycota</taxon>
        <taxon>Agaricomycotina</taxon>
        <taxon>Agaricomycetes</taxon>
        <taxon>Agaricomycetidae</taxon>
        <taxon>Agaricales</taxon>
        <taxon>Agaricineae</taxon>
        <taxon>Hymenogastraceae</taxon>
        <taxon>Gymnopilus</taxon>
    </lineage>
</organism>
<protein>
    <submittedName>
        <fullName evidence="2">Uncharacterized protein</fullName>
    </submittedName>
</protein>
<keyword evidence="3" id="KW-1185">Reference proteome</keyword>